<dbReference type="GO" id="GO:0043565">
    <property type="term" value="F:sequence-specific DNA binding"/>
    <property type="evidence" value="ECO:0007669"/>
    <property type="project" value="InterPro"/>
</dbReference>
<feature type="transmembrane region" description="Helical" evidence="1">
    <location>
        <begin position="141"/>
        <end position="164"/>
    </location>
</feature>
<feature type="domain" description="HTH araC/xylS-type" evidence="2">
    <location>
        <begin position="299"/>
        <end position="401"/>
    </location>
</feature>
<feature type="transmembrane region" description="Helical" evidence="1">
    <location>
        <begin position="112"/>
        <end position="129"/>
    </location>
</feature>
<proteinExistence type="predicted"/>
<dbReference type="Gene3D" id="1.10.10.60">
    <property type="entry name" value="Homeodomain-like"/>
    <property type="match status" value="2"/>
</dbReference>
<evidence type="ECO:0000259" key="2">
    <source>
        <dbReference type="PROSITE" id="PS01124"/>
    </source>
</evidence>
<accession>A0A378RME6</accession>
<keyword evidence="1" id="KW-0812">Transmembrane</keyword>
<dbReference type="Proteomes" id="UP000255024">
    <property type="component" value="Unassembled WGS sequence"/>
</dbReference>
<feature type="transmembrane region" description="Helical" evidence="1">
    <location>
        <begin position="47"/>
        <end position="69"/>
    </location>
</feature>
<dbReference type="GO" id="GO:0003700">
    <property type="term" value="F:DNA-binding transcription factor activity"/>
    <property type="evidence" value="ECO:0007669"/>
    <property type="project" value="InterPro"/>
</dbReference>
<evidence type="ECO:0000313" key="4">
    <source>
        <dbReference type="Proteomes" id="UP000255024"/>
    </source>
</evidence>
<keyword evidence="4" id="KW-1185">Reference proteome</keyword>
<dbReference type="PROSITE" id="PS01124">
    <property type="entry name" value="HTH_ARAC_FAMILY_2"/>
    <property type="match status" value="1"/>
</dbReference>
<protein>
    <submittedName>
        <fullName evidence="3">DNA-binding transcriptional regulator MelR</fullName>
    </submittedName>
</protein>
<dbReference type="EMBL" id="UGQL01000001">
    <property type="protein sequence ID" value="STZ27451.1"/>
    <property type="molecule type" value="Genomic_DNA"/>
</dbReference>
<sequence length="402" mass="48029">MFNSLQIIDMYILITFLGILILLAGIQEYRRYTKAKNSLIDYDAFRLLSILSYLIFIQILFVLGQFLMVKNFEVHPLWISIFIFYGPHVFLLLSYYRYKEKQPLFRNYFKDYYYLAISFFTVFFCIFFLSEGNIAIDQNTLHYFLYVFIIVYLLFYAIKSFFILKEENNLLNQTPLDNFKLIKFLSYLISFLIIFSSITVISLVYNNDPIVFFIAILLSLICFYFTVLLLRYRISTSFFFQYEANNRGLDYNEVELALHLVKAEEANKPEEENKDPYDGKYEKVKLSDETLAQIDIKVRQVILKEKAYLNADFKISELAHKTKISRYYLAQYFTYIHQMSFREYINSLRINVILETINSHEDKKQFTANELFYQSAFNSKASFFKSFKQVTGMTPFEYIKLI</sequence>
<gene>
    <name evidence="3" type="ORF">NCTC11179_00986</name>
</gene>
<feature type="transmembrane region" description="Helical" evidence="1">
    <location>
        <begin position="184"/>
        <end position="204"/>
    </location>
</feature>
<dbReference type="Pfam" id="PF12833">
    <property type="entry name" value="HTH_18"/>
    <property type="match status" value="1"/>
</dbReference>
<evidence type="ECO:0000313" key="3">
    <source>
        <dbReference type="EMBL" id="STZ27451.1"/>
    </source>
</evidence>
<reference evidence="3 4" key="1">
    <citation type="submission" date="2018-06" db="EMBL/GenBank/DDBJ databases">
        <authorList>
            <consortium name="Pathogen Informatics"/>
            <person name="Doyle S."/>
        </authorList>
    </citation>
    <scope>NUCLEOTIDE SEQUENCE [LARGE SCALE GENOMIC DNA]</scope>
    <source>
        <strain evidence="3 4">NCTC11179</strain>
    </source>
</reference>
<dbReference type="InterPro" id="IPR018060">
    <property type="entry name" value="HTH_AraC"/>
</dbReference>
<organism evidence="3 4">
    <name type="scientific">Myroides odoratus</name>
    <name type="common">Flavobacterium odoratum</name>
    <dbReference type="NCBI Taxonomy" id="256"/>
    <lineage>
        <taxon>Bacteria</taxon>
        <taxon>Pseudomonadati</taxon>
        <taxon>Bacteroidota</taxon>
        <taxon>Flavobacteriia</taxon>
        <taxon>Flavobacteriales</taxon>
        <taxon>Flavobacteriaceae</taxon>
        <taxon>Myroides</taxon>
    </lineage>
</organism>
<feature type="transmembrane region" description="Helical" evidence="1">
    <location>
        <begin position="6"/>
        <end position="26"/>
    </location>
</feature>
<keyword evidence="3" id="KW-0238">DNA-binding</keyword>
<dbReference type="SMART" id="SM00342">
    <property type="entry name" value="HTH_ARAC"/>
    <property type="match status" value="1"/>
</dbReference>
<feature type="transmembrane region" description="Helical" evidence="1">
    <location>
        <begin position="75"/>
        <end position="96"/>
    </location>
</feature>
<name>A0A378RME6_MYROD</name>
<dbReference type="AlphaFoldDB" id="A0A378RME6"/>
<feature type="transmembrane region" description="Helical" evidence="1">
    <location>
        <begin position="210"/>
        <end position="230"/>
    </location>
</feature>
<keyword evidence="1" id="KW-1133">Transmembrane helix</keyword>
<evidence type="ECO:0000256" key="1">
    <source>
        <dbReference type="SAM" id="Phobius"/>
    </source>
</evidence>
<keyword evidence="1" id="KW-0472">Membrane</keyword>